<evidence type="ECO:0000313" key="3">
    <source>
        <dbReference type="Proteomes" id="UP000708208"/>
    </source>
</evidence>
<dbReference type="AlphaFoldDB" id="A0A8J2Q404"/>
<dbReference type="Proteomes" id="UP000708208">
    <property type="component" value="Unassembled WGS sequence"/>
</dbReference>
<keyword evidence="3" id="KW-1185">Reference proteome</keyword>
<sequence>MPGVTAQPRSGCAAYRHPPTTRPPKIG</sequence>
<evidence type="ECO:0000313" key="2">
    <source>
        <dbReference type="EMBL" id="CAG7832621.1"/>
    </source>
</evidence>
<evidence type="ECO:0000256" key="1">
    <source>
        <dbReference type="SAM" id="MobiDB-lite"/>
    </source>
</evidence>
<gene>
    <name evidence="2" type="ORF">AFUS01_LOCUS42301</name>
</gene>
<organism evidence="2 3">
    <name type="scientific">Allacma fusca</name>
    <dbReference type="NCBI Taxonomy" id="39272"/>
    <lineage>
        <taxon>Eukaryota</taxon>
        <taxon>Metazoa</taxon>
        <taxon>Ecdysozoa</taxon>
        <taxon>Arthropoda</taxon>
        <taxon>Hexapoda</taxon>
        <taxon>Collembola</taxon>
        <taxon>Symphypleona</taxon>
        <taxon>Sminthuridae</taxon>
        <taxon>Allacma</taxon>
    </lineage>
</organism>
<dbReference type="EMBL" id="CAJVCH010566082">
    <property type="protein sequence ID" value="CAG7832621.1"/>
    <property type="molecule type" value="Genomic_DNA"/>
</dbReference>
<accession>A0A8J2Q404</accession>
<feature type="non-terminal residue" evidence="2">
    <location>
        <position position="27"/>
    </location>
</feature>
<reference evidence="2" key="1">
    <citation type="submission" date="2021-06" db="EMBL/GenBank/DDBJ databases">
        <authorList>
            <person name="Hodson N. C."/>
            <person name="Mongue J. A."/>
            <person name="Jaron S. K."/>
        </authorList>
    </citation>
    <scope>NUCLEOTIDE SEQUENCE</scope>
</reference>
<name>A0A8J2Q404_9HEXA</name>
<proteinExistence type="predicted"/>
<feature type="region of interest" description="Disordered" evidence="1">
    <location>
        <begin position="1"/>
        <end position="27"/>
    </location>
</feature>
<protein>
    <submittedName>
        <fullName evidence="2">Uncharacterized protein</fullName>
    </submittedName>
</protein>
<comment type="caution">
    <text evidence="2">The sequence shown here is derived from an EMBL/GenBank/DDBJ whole genome shotgun (WGS) entry which is preliminary data.</text>
</comment>